<dbReference type="EMBL" id="ML122286">
    <property type="protein sequence ID" value="RPD56653.1"/>
    <property type="molecule type" value="Genomic_DNA"/>
</dbReference>
<dbReference type="Gene3D" id="3.80.10.10">
    <property type="entry name" value="Ribonuclease Inhibitor"/>
    <property type="match status" value="1"/>
</dbReference>
<sequence>MSHQQVAEFPERTPALNLDVFRTVLHSCAVADLLRIGYASRLLRKEAIKELLSRPVFLEGNIQIESFCNLMLTGDPSHFSYLHTLVINHIPYITSDATHMLLEVFNRATGLRKLYLRRCEALFTKLDRRFAEAIAQLQHLDFLQIWIGTESHKYVRPMVLQLRSALKTLDCDVDPLNEFGGYFPDEVAHRQPHLTKLRICYPNLRETWKPYLSVRVLSIGIGDQTINLQRLCETFPNVRELSIQARVFEVDLANPSGEMIATRNAAIAFQNSGGGWKSLDYLYGTVGDLYTLCLTCPVRRVGVGHYDFLMHDGHRDVFSRTRPRRVDMTITCTPWFQSPISANPSLFTYGMESAEPGAVSHMCLDVAVSEDPVSTRQLIETITPFLPTCQLEYLHVSIGMFFIKEEDDYLHNMLPPVPPSLQESMANIDIAELVSALATSGPTLQTIVLSPVSRERTVWTVDRGDGRQILRRLDPYTASQVVEREEK</sequence>
<keyword evidence="2" id="KW-1185">Reference proteome</keyword>
<name>A0A5C2RZX4_9APHY</name>
<evidence type="ECO:0008006" key="3">
    <source>
        <dbReference type="Google" id="ProtNLM"/>
    </source>
</evidence>
<organism evidence="1 2">
    <name type="scientific">Lentinus tigrinus ALCF2SS1-6</name>
    <dbReference type="NCBI Taxonomy" id="1328759"/>
    <lineage>
        <taxon>Eukaryota</taxon>
        <taxon>Fungi</taxon>
        <taxon>Dikarya</taxon>
        <taxon>Basidiomycota</taxon>
        <taxon>Agaricomycotina</taxon>
        <taxon>Agaricomycetes</taxon>
        <taxon>Polyporales</taxon>
        <taxon>Polyporaceae</taxon>
        <taxon>Lentinus</taxon>
    </lineage>
</organism>
<proteinExistence type="predicted"/>
<accession>A0A5C2RZX4</accession>
<evidence type="ECO:0000313" key="2">
    <source>
        <dbReference type="Proteomes" id="UP000313359"/>
    </source>
</evidence>
<protein>
    <recommendedName>
        <fullName evidence="3">F-box domain-containing protein</fullName>
    </recommendedName>
</protein>
<dbReference type="Proteomes" id="UP000313359">
    <property type="component" value="Unassembled WGS sequence"/>
</dbReference>
<evidence type="ECO:0000313" key="1">
    <source>
        <dbReference type="EMBL" id="RPD56653.1"/>
    </source>
</evidence>
<dbReference type="AlphaFoldDB" id="A0A5C2RZX4"/>
<dbReference type="SUPFAM" id="SSF52047">
    <property type="entry name" value="RNI-like"/>
    <property type="match status" value="1"/>
</dbReference>
<dbReference type="InterPro" id="IPR032675">
    <property type="entry name" value="LRR_dom_sf"/>
</dbReference>
<reference evidence="1" key="1">
    <citation type="journal article" date="2018" name="Genome Biol. Evol.">
        <title>Genomics and development of Lentinus tigrinus, a white-rot wood-decaying mushroom with dimorphic fruiting bodies.</title>
        <authorList>
            <person name="Wu B."/>
            <person name="Xu Z."/>
            <person name="Knudson A."/>
            <person name="Carlson A."/>
            <person name="Chen N."/>
            <person name="Kovaka S."/>
            <person name="LaButti K."/>
            <person name="Lipzen A."/>
            <person name="Pennachio C."/>
            <person name="Riley R."/>
            <person name="Schakwitz W."/>
            <person name="Umezawa K."/>
            <person name="Ohm R.A."/>
            <person name="Grigoriev I.V."/>
            <person name="Nagy L.G."/>
            <person name="Gibbons J."/>
            <person name="Hibbett D."/>
        </authorList>
    </citation>
    <scope>NUCLEOTIDE SEQUENCE [LARGE SCALE GENOMIC DNA]</scope>
    <source>
        <strain evidence="1">ALCF2SS1-6</strain>
    </source>
</reference>
<dbReference type="OrthoDB" id="2746427at2759"/>
<gene>
    <name evidence="1" type="ORF">L227DRAFT_614281</name>
</gene>